<protein>
    <submittedName>
        <fullName evidence="5">RdRp</fullName>
    </submittedName>
</protein>
<evidence type="ECO:0000259" key="4">
    <source>
        <dbReference type="Pfam" id="PF00680"/>
    </source>
</evidence>
<dbReference type="EMBL" id="KX884237">
    <property type="protein sequence ID" value="APG78352.1"/>
    <property type="molecule type" value="Genomic_RNA"/>
</dbReference>
<dbReference type="InterPro" id="IPR001205">
    <property type="entry name" value="RNA-dir_pol_C"/>
</dbReference>
<accession>A0A1L3KLV9</accession>
<keyword evidence="3" id="KW-0693">Viral RNA replication</keyword>
<evidence type="ECO:0000256" key="3">
    <source>
        <dbReference type="ARBA" id="ARBA00022953"/>
    </source>
</evidence>
<evidence type="ECO:0000313" key="5">
    <source>
        <dbReference type="EMBL" id="APG78352.1"/>
    </source>
</evidence>
<feature type="domain" description="RNA-directed RNA polymerase C-terminal" evidence="4">
    <location>
        <begin position="152"/>
        <end position="304"/>
    </location>
</feature>
<dbReference type="InterPro" id="IPR043502">
    <property type="entry name" value="DNA/RNA_pol_sf"/>
</dbReference>
<evidence type="ECO:0000256" key="1">
    <source>
        <dbReference type="ARBA" id="ARBA00022679"/>
    </source>
</evidence>
<name>A0A1L3KLV9_9VIRU</name>
<organism evidence="5">
    <name type="scientific">Wenzhou partiti-like virus 1</name>
    <dbReference type="NCBI Taxonomy" id="1923592"/>
    <lineage>
        <taxon>Viruses</taxon>
        <taxon>Riboviria</taxon>
    </lineage>
</organism>
<reference evidence="5" key="1">
    <citation type="journal article" date="2016" name="Nature">
        <title>Redefining the invertebrate RNA virosphere.</title>
        <authorList>
            <person name="Shi M."/>
            <person name="Lin X.D."/>
            <person name="Tian J.H."/>
            <person name="Chen L.J."/>
            <person name="Chen X."/>
            <person name="Li C.X."/>
            <person name="Qin X.C."/>
            <person name="Li J."/>
            <person name="Cao J.P."/>
            <person name="Eden J.S."/>
            <person name="Buchmann J."/>
            <person name="Wang W."/>
            <person name="Xu J."/>
            <person name="Holmes E.C."/>
            <person name="Zhang Y.Z."/>
        </authorList>
    </citation>
    <scope>NUCLEOTIDE SEQUENCE</scope>
    <source>
        <strain evidence="5">WZRBX37312</strain>
    </source>
</reference>
<dbReference type="GO" id="GO:0003723">
    <property type="term" value="F:RNA binding"/>
    <property type="evidence" value="ECO:0007669"/>
    <property type="project" value="InterPro"/>
</dbReference>
<evidence type="ECO:0000256" key="2">
    <source>
        <dbReference type="ARBA" id="ARBA00022695"/>
    </source>
</evidence>
<proteinExistence type="predicted"/>
<dbReference type="GO" id="GO:0003968">
    <property type="term" value="F:RNA-directed RNA polymerase activity"/>
    <property type="evidence" value="ECO:0007669"/>
    <property type="project" value="InterPro"/>
</dbReference>
<dbReference type="SUPFAM" id="SSF56672">
    <property type="entry name" value="DNA/RNA polymerases"/>
    <property type="match status" value="1"/>
</dbReference>
<sequence>MNNSLFKQSKTLREGAARAKGQYVVHTSAPDSLRLLKQKRDDLMGTRPSLDLDRLKRAQRDTFNLIGNKTSALSLEDVPAQMQDLTKSAGTTLTGKWRCKGDVEWKEVYFCEFLLAVGDIGNLPTVRAVPKPEVCLKERLKNREVYPVGTGVVINAARFAIPMYHLLKQTPWPKTFGSGFSFYKGDSLRLRSRFKNPLSLDWGGFDWSVTKEEIICAYEIILWSFSGLSDHDIAVLNGIMTYHLNAVVVGRDGYTCSDIGVISGMAETHVIGTIIAAMRTHYISETADSISSGDDTIVEWESLGFETVQDLVTWTHSNTPWTIKEGACNFGIEWLGLKLVGGRWEPADSEKRFAKLFLPVKPDRTPSDFYQRLQSHLFCAGTGEHAKQLTAWLTESKVEELHPSWYRTMSWAFSDDAVPTRLTRWRALDEQLKLYM</sequence>
<keyword evidence="1" id="KW-0808">Transferase</keyword>
<keyword evidence="2" id="KW-0548">Nucleotidyltransferase</keyword>
<dbReference type="Pfam" id="PF00680">
    <property type="entry name" value="RdRP_1"/>
    <property type="match status" value="1"/>
</dbReference>
<dbReference type="GO" id="GO:0006351">
    <property type="term" value="P:DNA-templated transcription"/>
    <property type="evidence" value="ECO:0007669"/>
    <property type="project" value="InterPro"/>
</dbReference>